<evidence type="ECO:0000313" key="1">
    <source>
        <dbReference type="EMBL" id="KAJ8893109.1"/>
    </source>
</evidence>
<organism evidence="1 2">
    <name type="scientific">Dryococelus australis</name>
    <dbReference type="NCBI Taxonomy" id="614101"/>
    <lineage>
        <taxon>Eukaryota</taxon>
        <taxon>Metazoa</taxon>
        <taxon>Ecdysozoa</taxon>
        <taxon>Arthropoda</taxon>
        <taxon>Hexapoda</taxon>
        <taxon>Insecta</taxon>
        <taxon>Pterygota</taxon>
        <taxon>Neoptera</taxon>
        <taxon>Polyneoptera</taxon>
        <taxon>Phasmatodea</taxon>
        <taxon>Verophasmatodea</taxon>
        <taxon>Anareolatae</taxon>
        <taxon>Phasmatidae</taxon>
        <taxon>Eurycanthinae</taxon>
        <taxon>Dryococelus</taxon>
    </lineage>
</organism>
<sequence length="307" mass="35418">MDKNHQVHSSDNRKLKSCRCRTGLRLRERAYTRETNRIISKGSAIFFQGYFRRSVNEEPLSRGTCVHNVETCVALLLLAVARLWVKWRLCIADCHPTTLKHLYVETVSYMVQSEWNKFVVMVLKAMVGFPTLEGAAQLAVIHGDDAQKSQLVTVNVFAYLFYFRSYLHYVYRRGVFTISEIVKEVCEALWDKLLNECIPQLREEKLMSVANGFQNKTLFRLCVGAVDAYGTDCDSTISKNSSPWKSIIDKNVPLPKPKPLPACGEKHIPFVFVGDEGFGIHHLMRPYTAKLRNQRKRIFNYRFSRAR</sequence>
<name>A0ABQ9I9Z4_9NEOP</name>
<proteinExistence type="predicted"/>
<evidence type="ECO:0008006" key="3">
    <source>
        <dbReference type="Google" id="ProtNLM"/>
    </source>
</evidence>
<feature type="non-terminal residue" evidence="1">
    <location>
        <position position="307"/>
    </location>
</feature>
<evidence type="ECO:0000313" key="2">
    <source>
        <dbReference type="Proteomes" id="UP001159363"/>
    </source>
</evidence>
<dbReference type="EMBL" id="JARBHB010000002">
    <property type="protein sequence ID" value="KAJ8893109.1"/>
    <property type="molecule type" value="Genomic_DNA"/>
</dbReference>
<gene>
    <name evidence="1" type="ORF">PR048_005692</name>
</gene>
<accession>A0ABQ9I9Z4</accession>
<protein>
    <recommendedName>
        <fullName evidence="3">DDE Tnp4 domain-containing protein</fullName>
    </recommendedName>
</protein>
<dbReference type="Proteomes" id="UP001159363">
    <property type="component" value="Chromosome 2"/>
</dbReference>
<comment type="caution">
    <text evidence="1">The sequence shown here is derived from an EMBL/GenBank/DDBJ whole genome shotgun (WGS) entry which is preliminary data.</text>
</comment>
<keyword evidence="2" id="KW-1185">Reference proteome</keyword>
<reference evidence="1 2" key="1">
    <citation type="submission" date="2023-02" db="EMBL/GenBank/DDBJ databases">
        <title>LHISI_Scaffold_Assembly.</title>
        <authorList>
            <person name="Stuart O.P."/>
            <person name="Cleave R."/>
            <person name="Magrath M.J.L."/>
            <person name="Mikheyev A.S."/>
        </authorList>
    </citation>
    <scope>NUCLEOTIDE SEQUENCE [LARGE SCALE GENOMIC DNA]</scope>
    <source>
        <strain evidence="1">Daus_M_001</strain>
        <tissue evidence="1">Leg muscle</tissue>
    </source>
</reference>